<organism evidence="5 6">
    <name type="scientific">Vibrio fortis</name>
    <dbReference type="NCBI Taxonomy" id="212667"/>
    <lineage>
        <taxon>Bacteria</taxon>
        <taxon>Pseudomonadati</taxon>
        <taxon>Pseudomonadota</taxon>
        <taxon>Gammaproteobacteria</taxon>
        <taxon>Vibrionales</taxon>
        <taxon>Vibrionaceae</taxon>
        <taxon>Vibrio</taxon>
    </lineage>
</organism>
<evidence type="ECO:0000313" key="6">
    <source>
        <dbReference type="Proteomes" id="UP000326687"/>
    </source>
</evidence>
<keyword evidence="3" id="KW-0812">Transmembrane</keyword>
<name>A0A5N3SCT4_9VIBR</name>
<reference evidence="5 6" key="1">
    <citation type="submission" date="2019-09" db="EMBL/GenBank/DDBJ databases">
        <title>Vibrio Fortis S7-72.</title>
        <authorList>
            <person name="Das S.K."/>
        </authorList>
    </citation>
    <scope>NUCLEOTIDE SEQUENCE [LARGE SCALE GENOMIC DNA]</scope>
    <source>
        <strain evidence="5 6">S7-72</strain>
    </source>
</reference>
<dbReference type="PROSITE" id="PS51755">
    <property type="entry name" value="OMPR_PHOB"/>
    <property type="match status" value="1"/>
</dbReference>
<dbReference type="SUPFAM" id="SSF46894">
    <property type="entry name" value="C-terminal effector domain of the bipartite response regulators"/>
    <property type="match status" value="1"/>
</dbReference>
<evidence type="ECO:0000256" key="2">
    <source>
        <dbReference type="PROSITE-ProRule" id="PRU01091"/>
    </source>
</evidence>
<gene>
    <name evidence="5" type="ORF">F2Z80_08635</name>
</gene>
<sequence>MDNKYNINDQLLFLPKKNKLTLSNQQDESIILGANEARLLEYLIENRHRTIPRKELITTLWNTRDIYVDNSSLTQAVSTLRKSMNDSTKHPIYIKTVPKLGYEFIAPVTNLNQSIHNQTKESTPQVTIEPQLDRTGEIQGNISPHLIQFQTQLVRFELFILLFIGALIVEFFFFQT</sequence>
<feature type="domain" description="OmpR/PhoB-type" evidence="4">
    <location>
        <begin position="2"/>
        <end position="106"/>
    </location>
</feature>
<dbReference type="CDD" id="cd00383">
    <property type="entry name" value="trans_reg_C"/>
    <property type="match status" value="1"/>
</dbReference>
<dbReference type="InterPro" id="IPR001867">
    <property type="entry name" value="OmpR/PhoB-type_DNA-bd"/>
</dbReference>
<evidence type="ECO:0000313" key="5">
    <source>
        <dbReference type="EMBL" id="KAB0303995.1"/>
    </source>
</evidence>
<dbReference type="GO" id="GO:0000160">
    <property type="term" value="P:phosphorelay signal transduction system"/>
    <property type="evidence" value="ECO:0007669"/>
    <property type="project" value="InterPro"/>
</dbReference>
<dbReference type="Proteomes" id="UP000326687">
    <property type="component" value="Unassembled WGS sequence"/>
</dbReference>
<evidence type="ECO:0000259" key="4">
    <source>
        <dbReference type="PROSITE" id="PS51755"/>
    </source>
</evidence>
<comment type="caution">
    <text evidence="5">The sequence shown here is derived from an EMBL/GenBank/DDBJ whole genome shotgun (WGS) entry which is preliminary data.</text>
</comment>
<dbReference type="SMART" id="SM00862">
    <property type="entry name" value="Trans_reg_C"/>
    <property type="match status" value="1"/>
</dbReference>
<dbReference type="GO" id="GO:0003677">
    <property type="term" value="F:DNA binding"/>
    <property type="evidence" value="ECO:0007669"/>
    <property type="project" value="UniProtKB-UniRule"/>
</dbReference>
<evidence type="ECO:0000256" key="1">
    <source>
        <dbReference type="ARBA" id="ARBA00023125"/>
    </source>
</evidence>
<dbReference type="InterPro" id="IPR036388">
    <property type="entry name" value="WH-like_DNA-bd_sf"/>
</dbReference>
<proteinExistence type="predicted"/>
<feature type="DNA-binding region" description="OmpR/PhoB-type" evidence="2">
    <location>
        <begin position="2"/>
        <end position="106"/>
    </location>
</feature>
<keyword evidence="3" id="KW-1133">Transmembrane helix</keyword>
<keyword evidence="3" id="KW-0472">Membrane</keyword>
<protein>
    <recommendedName>
        <fullName evidence="4">OmpR/PhoB-type domain-containing protein</fullName>
    </recommendedName>
</protein>
<dbReference type="RefSeq" id="WP_150895093.1">
    <property type="nucleotide sequence ID" value="NZ_VXDD01000001.1"/>
</dbReference>
<keyword evidence="1 2" id="KW-0238">DNA-binding</keyword>
<accession>A0A5N3SCT4</accession>
<dbReference type="Gene3D" id="1.10.10.10">
    <property type="entry name" value="Winged helix-like DNA-binding domain superfamily/Winged helix DNA-binding domain"/>
    <property type="match status" value="1"/>
</dbReference>
<feature type="transmembrane region" description="Helical" evidence="3">
    <location>
        <begin position="156"/>
        <end position="174"/>
    </location>
</feature>
<dbReference type="InterPro" id="IPR016032">
    <property type="entry name" value="Sig_transdc_resp-reg_C-effctor"/>
</dbReference>
<dbReference type="AlphaFoldDB" id="A0A5N3SCT4"/>
<dbReference type="GO" id="GO:0006355">
    <property type="term" value="P:regulation of DNA-templated transcription"/>
    <property type="evidence" value="ECO:0007669"/>
    <property type="project" value="InterPro"/>
</dbReference>
<evidence type="ECO:0000256" key="3">
    <source>
        <dbReference type="SAM" id="Phobius"/>
    </source>
</evidence>
<dbReference type="Pfam" id="PF00486">
    <property type="entry name" value="Trans_reg_C"/>
    <property type="match status" value="1"/>
</dbReference>
<dbReference type="EMBL" id="VXDD01000001">
    <property type="protein sequence ID" value="KAB0303995.1"/>
    <property type="molecule type" value="Genomic_DNA"/>
</dbReference>